<evidence type="ECO:0000313" key="1">
    <source>
        <dbReference type="EMBL" id="QDU56043.1"/>
    </source>
</evidence>
<name>A0A518AMV4_9BACT</name>
<organism evidence="1 2">
    <name type="scientific">Aeoliella mucimassa</name>
    <dbReference type="NCBI Taxonomy" id="2527972"/>
    <lineage>
        <taxon>Bacteria</taxon>
        <taxon>Pseudomonadati</taxon>
        <taxon>Planctomycetota</taxon>
        <taxon>Planctomycetia</taxon>
        <taxon>Pirellulales</taxon>
        <taxon>Lacipirellulaceae</taxon>
        <taxon>Aeoliella</taxon>
    </lineage>
</organism>
<dbReference type="RefSeq" id="WP_261342251.1">
    <property type="nucleotide sequence ID" value="NZ_CP036278.1"/>
</dbReference>
<gene>
    <name evidence="1" type="ORF">Pan181_22450</name>
</gene>
<dbReference type="AlphaFoldDB" id="A0A518AMV4"/>
<evidence type="ECO:0000313" key="2">
    <source>
        <dbReference type="Proteomes" id="UP000315750"/>
    </source>
</evidence>
<protein>
    <submittedName>
        <fullName evidence="1">Uncharacterized protein</fullName>
    </submittedName>
</protein>
<sequence length="44" mass="4929">MAATTKPTLEAMVHYSGEYQRTRIGVPRDSTTRNAILPNNLCHL</sequence>
<accession>A0A518AMV4</accession>
<dbReference type="EMBL" id="CP036278">
    <property type="protein sequence ID" value="QDU56043.1"/>
    <property type="molecule type" value="Genomic_DNA"/>
</dbReference>
<reference evidence="1 2" key="1">
    <citation type="submission" date="2019-02" db="EMBL/GenBank/DDBJ databases">
        <title>Deep-cultivation of Planctomycetes and their phenomic and genomic characterization uncovers novel biology.</title>
        <authorList>
            <person name="Wiegand S."/>
            <person name="Jogler M."/>
            <person name="Boedeker C."/>
            <person name="Pinto D."/>
            <person name="Vollmers J."/>
            <person name="Rivas-Marin E."/>
            <person name="Kohn T."/>
            <person name="Peeters S.H."/>
            <person name="Heuer A."/>
            <person name="Rast P."/>
            <person name="Oberbeckmann S."/>
            <person name="Bunk B."/>
            <person name="Jeske O."/>
            <person name="Meyerdierks A."/>
            <person name="Storesund J.E."/>
            <person name="Kallscheuer N."/>
            <person name="Luecker S."/>
            <person name="Lage O.M."/>
            <person name="Pohl T."/>
            <person name="Merkel B.J."/>
            <person name="Hornburger P."/>
            <person name="Mueller R.-W."/>
            <person name="Bruemmer F."/>
            <person name="Labrenz M."/>
            <person name="Spormann A.M."/>
            <person name="Op den Camp H."/>
            <person name="Overmann J."/>
            <person name="Amann R."/>
            <person name="Jetten M.S.M."/>
            <person name="Mascher T."/>
            <person name="Medema M.H."/>
            <person name="Devos D.P."/>
            <person name="Kaster A.-K."/>
            <person name="Ovreas L."/>
            <person name="Rohde M."/>
            <person name="Galperin M.Y."/>
            <person name="Jogler C."/>
        </authorList>
    </citation>
    <scope>NUCLEOTIDE SEQUENCE [LARGE SCALE GENOMIC DNA]</scope>
    <source>
        <strain evidence="1 2">Pan181</strain>
    </source>
</reference>
<proteinExistence type="predicted"/>
<dbReference type="KEGG" id="amuc:Pan181_22450"/>
<keyword evidence="2" id="KW-1185">Reference proteome</keyword>
<dbReference type="Proteomes" id="UP000315750">
    <property type="component" value="Chromosome"/>
</dbReference>